<dbReference type="OrthoDB" id="9945056at2"/>
<sequence>MHKETLVSAGVFGASGDISFLKQLPALHALQRDGDRRGKEMKERRRGAFVSEHKIGGAEIHVREEYGLDGRHRFYVMTAAERLSDTADFIEFDGLNFN</sequence>
<organism evidence="1 2">
    <name type="scientific">Xaviernesmea oryzae</name>
    <dbReference type="NCBI Taxonomy" id="464029"/>
    <lineage>
        <taxon>Bacteria</taxon>
        <taxon>Pseudomonadati</taxon>
        <taxon>Pseudomonadota</taxon>
        <taxon>Alphaproteobacteria</taxon>
        <taxon>Hyphomicrobiales</taxon>
        <taxon>Rhizobiaceae</taxon>
        <taxon>Rhizobium/Agrobacterium group</taxon>
        <taxon>Xaviernesmea</taxon>
    </lineage>
</organism>
<dbReference type="RefSeq" id="WP_075629328.1">
    <property type="nucleotide sequence ID" value="NZ_FOAM01000013.1"/>
</dbReference>
<evidence type="ECO:0000313" key="1">
    <source>
        <dbReference type="EMBL" id="OLP58120.1"/>
    </source>
</evidence>
<accession>A0A1Q9ARU0</accession>
<gene>
    <name evidence="1" type="ORF">BJF93_05670</name>
</gene>
<protein>
    <submittedName>
        <fullName evidence="1">Uncharacterized protein</fullName>
    </submittedName>
</protein>
<dbReference type="AlphaFoldDB" id="A0A1Q9ARU0"/>
<evidence type="ECO:0000313" key="2">
    <source>
        <dbReference type="Proteomes" id="UP000186364"/>
    </source>
</evidence>
<dbReference type="Proteomes" id="UP000186364">
    <property type="component" value="Unassembled WGS sequence"/>
</dbReference>
<reference evidence="1 2" key="1">
    <citation type="submission" date="2016-09" db="EMBL/GenBank/DDBJ databases">
        <title>Rhizobium sp. nov., a novel species isolated from the rice rhizosphere.</title>
        <authorList>
            <person name="Zhao J."/>
            <person name="Zhang X."/>
        </authorList>
    </citation>
    <scope>NUCLEOTIDE SEQUENCE [LARGE SCALE GENOMIC DNA]</scope>
    <source>
        <strain evidence="1 2">1.7048</strain>
    </source>
</reference>
<proteinExistence type="predicted"/>
<dbReference type="EMBL" id="MKIP01000058">
    <property type="protein sequence ID" value="OLP58120.1"/>
    <property type="molecule type" value="Genomic_DNA"/>
</dbReference>
<keyword evidence="2" id="KW-1185">Reference proteome</keyword>
<comment type="caution">
    <text evidence="1">The sequence shown here is derived from an EMBL/GenBank/DDBJ whole genome shotgun (WGS) entry which is preliminary data.</text>
</comment>
<name>A0A1Q9ARU0_9HYPH</name>